<dbReference type="SMART" id="SM01071">
    <property type="entry name" value="CDC37_N"/>
    <property type="match status" value="1"/>
</dbReference>
<name>A0A4U0WIX0_9PEZI</name>
<dbReference type="InterPro" id="IPR004918">
    <property type="entry name" value="Cdc37"/>
</dbReference>
<dbReference type="InterPro" id="IPR038189">
    <property type="entry name" value="Cdc37_Hsp90-bd_sf"/>
</dbReference>
<comment type="caution">
    <text evidence="10">The sequence shown here is derived from an EMBL/GenBank/DDBJ whole genome shotgun (WGS) entry which is preliminary data.</text>
</comment>
<feature type="compositionally biased region" description="Basic and acidic residues" evidence="6">
    <location>
        <begin position="1"/>
        <end position="18"/>
    </location>
</feature>
<dbReference type="GO" id="GO:0050821">
    <property type="term" value="P:protein stabilization"/>
    <property type="evidence" value="ECO:0007669"/>
    <property type="project" value="TreeGrafter"/>
</dbReference>
<keyword evidence="3" id="KW-0963">Cytoplasm</keyword>
<proteinExistence type="inferred from homology"/>
<dbReference type="InterPro" id="IPR013874">
    <property type="entry name" value="Cdc37_Hsp90-bd"/>
</dbReference>
<evidence type="ECO:0000256" key="4">
    <source>
        <dbReference type="ARBA" id="ARBA00023186"/>
    </source>
</evidence>
<evidence type="ECO:0000256" key="3">
    <source>
        <dbReference type="ARBA" id="ARBA00022490"/>
    </source>
</evidence>
<reference evidence="10 11" key="1">
    <citation type="submission" date="2017-03" db="EMBL/GenBank/DDBJ databases">
        <title>Genomes of endolithic fungi from Antarctica.</title>
        <authorList>
            <person name="Coleine C."/>
            <person name="Masonjones S."/>
            <person name="Stajich J.E."/>
        </authorList>
    </citation>
    <scope>NUCLEOTIDE SEQUENCE [LARGE SCALE GENOMIC DNA]</scope>
    <source>
        <strain evidence="10 11">CCFEE 5187</strain>
    </source>
</reference>
<feature type="region of interest" description="Disordered" evidence="6">
    <location>
        <begin position="550"/>
        <end position="576"/>
    </location>
</feature>
<dbReference type="GO" id="GO:0051082">
    <property type="term" value="F:unfolded protein binding"/>
    <property type="evidence" value="ECO:0007669"/>
    <property type="project" value="TreeGrafter"/>
</dbReference>
<evidence type="ECO:0000256" key="2">
    <source>
        <dbReference type="ARBA" id="ARBA00006222"/>
    </source>
</evidence>
<dbReference type="AlphaFoldDB" id="A0A4U0WIX0"/>
<dbReference type="GO" id="GO:0005737">
    <property type="term" value="C:cytoplasm"/>
    <property type="evidence" value="ECO:0007669"/>
    <property type="project" value="UniProtKB-SubCell"/>
</dbReference>
<sequence length="576" mass="63621">MQALRPAEKEARKIEDSHTTPQQTPTIHRPHIVFKENEKKNEKTNKIKNKNLGSGLYEDTNMGPLNYSKWDNLELSDDSDVEVHPNVDKRSFIRAKQAQIHQEREHRRSQISTLKYQRIINDGLLTRIDRLLNSLQSHQASSEDAGEVLFQALIESAGDPAEDHPPPPPEGVRTNVKEGDTYSRMMASIVDQMKKQVDKTDPEDKYKGYIDGIKAEKNKVLDVQQEYLVKLAALEKEEGRKITSDSIHTGFDVSSVSKAKPTPKSTTATASKTATPELLNPSTAQRPPLNSMDSGQSSGADADIEDGGPSNPLKGDASDDENIEPSALGKAFAKIKAGDYRASLQYISEHPTVIAERETDGLLIEALHSQMAGRDDYARQCVHQALLIQYCQKLGRDGVGLFFKRVTTPGHQAHALFQDDFRTTYARIRSRAAELVAERAKEAADNTGNELIQLHAVDPTTTISITIPDPSSNEPAEQEARRLFDAFPPGLQRALETHSLEEINKVLAKMSVEEAEEVVGQLGESGMLNLQSQVIDATTEEGKKEVEAIERSGRMPHDASEGREVVGGPAVDVEMD</sequence>
<dbReference type="Pfam" id="PF08565">
    <property type="entry name" value="CDC37_M"/>
    <property type="match status" value="1"/>
</dbReference>
<dbReference type="EMBL" id="NAJN01001534">
    <property type="protein sequence ID" value="TKA62597.1"/>
    <property type="molecule type" value="Genomic_DNA"/>
</dbReference>
<dbReference type="SMART" id="SM01069">
    <property type="entry name" value="CDC37_C"/>
    <property type="match status" value="1"/>
</dbReference>
<feature type="domain" description="Cdc37 C-terminal" evidence="7">
    <location>
        <begin position="465"/>
        <end position="561"/>
    </location>
</feature>
<dbReference type="Pfam" id="PF03234">
    <property type="entry name" value="CDC37_N"/>
    <property type="match status" value="1"/>
</dbReference>
<dbReference type="STRING" id="331657.A0A4U0WIX0"/>
<dbReference type="FunFam" id="1.20.58.610:FF:000002">
    <property type="entry name" value="Hsp90 co-chaperone Cdc37, putative"/>
    <property type="match status" value="1"/>
</dbReference>
<dbReference type="GO" id="GO:0019901">
    <property type="term" value="F:protein kinase binding"/>
    <property type="evidence" value="ECO:0007669"/>
    <property type="project" value="InterPro"/>
</dbReference>
<dbReference type="GO" id="GO:0051087">
    <property type="term" value="F:protein-folding chaperone binding"/>
    <property type="evidence" value="ECO:0007669"/>
    <property type="project" value="TreeGrafter"/>
</dbReference>
<evidence type="ECO:0000313" key="10">
    <source>
        <dbReference type="EMBL" id="TKA62597.1"/>
    </source>
</evidence>
<dbReference type="Pfam" id="PF08564">
    <property type="entry name" value="CDC37_C"/>
    <property type="match status" value="1"/>
</dbReference>
<dbReference type="PANTHER" id="PTHR12800">
    <property type="entry name" value="CDC37-RELATED"/>
    <property type="match status" value="1"/>
</dbReference>
<keyword evidence="11" id="KW-1185">Reference proteome</keyword>
<feature type="domain" description="Cdc37 Hsp90 binding" evidence="8">
    <location>
        <begin position="257"/>
        <end position="447"/>
    </location>
</feature>
<dbReference type="OrthoDB" id="440202at2759"/>
<evidence type="ECO:0000259" key="7">
    <source>
        <dbReference type="SMART" id="SM01069"/>
    </source>
</evidence>
<evidence type="ECO:0000259" key="9">
    <source>
        <dbReference type="SMART" id="SM01071"/>
    </source>
</evidence>
<comment type="subcellular location">
    <subcellularLocation>
        <location evidence="1">Cytoplasm</location>
    </subcellularLocation>
</comment>
<gene>
    <name evidence="10" type="ORF">B0A49_08614</name>
</gene>
<feature type="compositionally biased region" description="Basic and acidic residues" evidence="6">
    <location>
        <begin position="550"/>
        <end position="564"/>
    </location>
</feature>
<dbReference type="SMART" id="SM01070">
    <property type="entry name" value="CDC37_M"/>
    <property type="match status" value="1"/>
</dbReference>
<dbReference type="InterPro" id="IPR013855">
    <property type="entry name" value="Cdc37_N_dom"/>
</dbReference>
<evidence type="ECO:0000313" key="11">
    <source>
        <dbReference type="Proteomes" id="UP000308768"/>
    </source>
</evidence>
<evidence type="ECO:0000259" key="8">
    <source>
        <dbReference type="SMART" id="SM01070"/>
    </source>
</evidence>
<evidence type="ECO:0000256" key="5">
    <source>
        <dbReference type="ARBA" id="ARBA00031396"/>
    </source>
</evidence>
<feature type="region of interest" description="Disordered" evidence="6">
    <location>
        <begin position="1"/>
        <end position="30"/>
    </location>
</feature>
<dbReference type="Proteomes" id="UP000308768">
    <property type="component" value="Unassembled WGS sequence"/>
</dbReference>
<dbReference type="PANTHER" id="PTHR12800:SF4">
    <property type="entry name" value="HSP90 CO-CHAPERONE CDC37"/>
    <property type="match status" value="1"/>
</dbReference>
<dbReference type="Gene3D" id="1.20.58.610">
    <property type="entry name" value="Cdc37, Hsp90 binding domain"/>
    <property type="match status" value="1"/>
</dbReference>
<evidence type="ECO:0000256" key="1">
    <source>
        <dbReference type="ARBA" id="ARBA00004496"/>
    </source>
</evidence>
<dbReference type="InterPro" id="IPR013873">
    <property type="entry name" value="Cdc37_C"/>
</dbReference>
<evidence type="ECO:0000256" key="6">
    <source>
        <dbReference type="SAM" id="MobiDB-lite"/>
    </source>
</evidence>
<accession>A0A4U0WIX0</accession>
<dbReference type="GO" id="GO:0031072">
    <property type="term" value="F:heat shock protein binding"/>
    <property type="evidence" value="ECO:0007669"/>
    <property type="project" value="TreeGrafter"/>
</dbReference>
<dbReference type="SUPFAM" id="SSF101391">
    <property type="entry name" value="Hsp90 co-chaperone CDC37"/>
    <property type="match status" value="1"/>
</dbReference>
<dbReference type="GO" id="GO:0006457">
    <property type="term" value="P:protein folding"/>
    <property type="evidence" value="ECO:0007669"/>
    <property type="project" value="TreeGrafter"/>
</dbReference>
<comment type="similarity">
    <text evidence="2">Belongs to the CDC37 family.</text>
</comment>
<feature type="region of interest" description="Disordered" evidence="6">
    <location>
        <begin position="253"/>
        <end position="323"/>
    </location>
</feature>
<feature type="domain" description="Cdc37 N-terminal" evidence="9">
    <location>
        <begin position="64"/>
        <end position="254"/>
    </location>
</feature>
<feature type="compositionally biased region" description="Low complexity" evidence="6">
    <location>
        <begin position="257"/>
        <end position="276"/>
    </location>
</feature>
<keyword evidence="4" id="KW-0143">Chaperone</keyword>
<protein>
    <recommendedName>
        <fullName evidence="5">Hsp90 chaperone protein kinase-targeting subunit</fullName>
    </recommendedName>
</protein>
<organism evidence="10 11">
    <name type="scientific">Cryomyces minteri</name>
    <dbReference type="NCBI Taxonomy" id="331657"/>
    <lineage>
        <taxon>Eukaryota</taxon>
        <taxon>Fungi</taxon>
        <taxon>Dikarya</taxon>
        <taxon>Ascomycota</taxon>
        <taxon>Pezizomycotina</taxon>
        <taxon>Dothideomycetes</taxon>
        <taxon>Dothideomycetes incertae sedis</taxon>
        <taxon>Cryomyces</taxon>
    </lineage>
</organism>